<evidence type="ECO:0000256" key="3">
    <source>
        <dbReference type="ARBA" id="ARBA00022617"/>
    </source>
</evidence>
<dbReference type="Pfam" id="PF00067">
    <property type="entry name" value="p450"/>
    <property type="match status" value="1"/>
</dbReference>
<keyword evidence="5" id="KW-0560">Oxidoreductase</keyword>
<dbReference type="GO" id="GO:0004497">
    <property type="term" value="F:monooxygenase activity"/>
    <property type="evidence" value="ECO:0007669"/>
    <property type="project" value="UniProtKB-KW"/>
</dbReference>
<dbReference type="GO" id="GO:0020037">
    <property type="term" value="F:heme binding"/>
    <property type="evidence" value="ECO:0007669"/>
    <property type="project" value="InterPro"/>
</dbReference>
<evidence type="ECO:0000256" key="5">
    <source>
        <dbReference type="ARBA" id="ARBA00023002"/>
    </source>
</evidence>
<dbReference type="InterPro" id="IPR050121">
    <property type="entry name" value="Cytochrome_P450_monoxygenase"/>
</dbReference>
<gene>
    <name evidence="9" type="ORF">BCR38DRAFT_467808</name>
</gene>
<evidence type="ECO:0000256" key="8">
    <source>
        <dbReference type="PIRSR" id="PIRSR602401-1"/>
    </source>
</evidence>
<dbReference type="GO" id="GO:0005506">
    <property type="term" value="F:iron ion binding"/>
    <property type="evidence" value="ECO:0007669"/>
    <property type="project" value="InterPro"/>
</dbReference>
<comment type="caution">
    <text evidence="9">The sequence shown here is derived from an EMBL/GenBank/DDBJ whole genome shotgun (WGS) entry which is preliminary data.</text>
</comment>
<dbReference type="SUPFAM" id="SSF48264">
    <property type="entry name" value="Cytochrome P450"/>
    <property type="match status" value="1"/>
</dbReference>
<reference evidence="9 10" key="1">
    <citation type="submission" date="2016-07" db="EMBL/GenBank/DDBJ databases">
        <title>Pervasive Adenine N6-methylation of Active Genes in Fungi.</title>
        <authorList>
            <consortium name="DOE Joint Genome Institute"/>
            <person name="Mondo S.J."/>
            <person name="Dannebaum R.O."/>
            <person name="Kuo R.C."/>
            <person name="Labutti K."/>
            <person name="Haridas S."/>
            <person name="Kuo A."/>
            <person name="Salamov A."/>
            <person name="Ahrendt S.R."/>
            <person name="Lipzen A."/>
            <person name="Sullivan W."/>
            <person name="Andreopoulos W.B."/>
            <person name="Clum A."/>
            <person name="Lindquist E."/>
            <person name="Daum C."/>
            <person name="Ramamoorthy G.K."/>
            <person name="Gryganskyi A."/>
            <person name="Culley D."/>
            <person name="Magnuson J.K."/>
            <person name="James T.Y."/>
            <person name="O'Malley M.A."/>
            <person name="Stajich J.E."/>
            <person name="Spatafora J.W."/>
            <person name="Visel A."/>
            <person name="Grigoriev I.V."/>
        </authorList>
    </citation>
    <scope>NUCLEOTIDE SEQUENCE [LARGE SCALE GENOMIC DNA]</scope>
    <source>
        <strain evidence="9 10">CBS 129021</strain>
    </source>
</reference>
<evidence type="ECO:0000313" key="10">
    <source>
        <dbReference type="Proteomes" id="UP000193689"/>
    </source>
</evidence>
<dbReference type="EMBL" id="MCFJ01000011">
    <property type="protein sequence ID" value="ORY60820.1"/>
    <property type="molecule type" value="Genomic_DNA"/>
</dbReference>
<dbReference type="PANTHER" id="PTHR24305">
    <property type="entry name" value="CYTOCHROME P450"/>
    <property type="match status" value="1"/>
</dbReference>
<dbReference type="STRING" id="1141098.A0A1Y2DNJ5"/>
<dbReference type="Gene3D" id="1.10.630.10">
    <property type="entry name" value="Cytochrome P450"/>
    <property type="match status" value="1"/>
</dbReference>
<dbReference type="InterPro" id="IPR036396">
    <property type="entry name" value="Cyt_P450_sf"/>
</dbReference>
<dbReference type="OrthoDB" id="10029320at2759"/>
<dbReference type="GO" id="GO:0016705">
    <property type="term" value="F:oxidoreductase activity, acting on paired donors, with incorporation or reduction of molecular oxygen"/>
    <property type="evidence" value="ECO:0007669"/>
    <property type="project" value="InterPro"/>
</dbReference>
<keyword evidence="4 8" id="KW-0479">Metal-binding</keyword>
<dbReference type="PRINTS" id="PR00385">
    <property type="entry name" value="P450"/>
</dbReference>
<evidence type="ECO:0000313" key="9">
    <source>
        <dbReference type="EMBL" id="ORY60820.1"/>
    </source>
</evidence>
<dbReference type="PANTHER" id="PTHR24305:SF107">
    <property type="entry name" value="P450, PUTATIVE (EUROFUNG)-RELATED"/>
    <property type="match status" value="1"/>
</dbReference>
<protein>
    <submittedName>
        <fullName evidence="9">Vera protein</fullName>
    </submittedName>
</protein>
<name>A0A1Y2DNJ5_9PEZI</name>
<dbReference type="PRINTS" id="PR00463">
    <property type="entry name" value="EP450I"/>
</dbReference>
<organism evidence="9 10">
    <name type="scientific">Pseudomassariella vexata</name>
    <dbReference type="NCBI Taxonomy" id="1141098"/>
    <lineage>
        <taxon>Eukaryota</taxon>
        <taxon>Fungi</taxon>
        <taxon>Dikarya</taxon>
        <taxon>Ascomycota</taxon>
        <taxon>Pezizomycotina</taxon>
        <taxon>Sordariomycetes</taxon>
        <taxon>Xylariomycetidae</taxon>
        <taxon>Amphisphaeriales</taxon>
        <taxon>Pseudomassariaceae</taxon>
        <taxon>Pseudomassariella</taxon>
    </lineage>
</organism>
<evidence type="ECO:0000256" key="1">
    <source>
        <dbReference type="ARBA" id="ARBA00001971"/>
    </source>
</evidence>
<keyword evidence="7" id="KW-0503">Monooxygenase</keyword>
<dbReference type="Proteomes" id="UP000193689">
    <property type="component" value="Unassembled WGS sequence"/>
</dbReference>
<keyword evidence="3 8" id="KW-0349">Heme</keyword>
<accession>A0A1Y2DNJ5</accession>
<evidence type="ECO:0000256" key="7">
    <source>
        <dbReference type="ARBA" id="ARBA00023033"/>
    </source>
</evidence>
<proteinExistence type="predicted"/>
<dbReference type="InterPro" id="IPR002401">
    <property type="entry name" value="Cyt_P450_E_grp-I"/>
</dbReference>
<keyword evidence="6 8" id="KW-0408">Iron</keyword>
<dbReference type="GeneID" id="63778972"/>
<evidence type="ECO:0000256" key="4">
    <source>
        <dbReference type="ARBA" id="ARBA00022723"/>
    </source>
</evidence>
<dbReference type="RefSeq" id="XP_040713047.1">
    <property type="nucleotide sequence ID" value="XM_040862760.1"/>
</dbReference>
<dbReference type="InParanoid" id="A0A1Y2DNJ5"/>
<comment type="cofactor">
    <cofactor evidence="1 8">
        <name>heme</name>
        <dbReference type="ChEBI" id="CHEBI:30413"/>
    </cofactor>
</comment>
<evidence type="ECO:0000256" key="6">
    <source>
        <dbReference type="ARBA" id="ARBA00023004"/>
    </source>
</evidence>
<dbReference type="AlphaFoldDB" id="A0A1Y2DNJ5"/>
<comment type="pathway">
    <text evidence="2">Secondary metabolite biosynthesis.</text>
</comment>
<sequence>MTFLRGGHWLAGTQLLLWLAVILAAVLIRKLKAQGIPILPHSLIFGHMLIAADFSKENPADINFTQFQSWLFRNFKRYFADLVHLPPVVYFDIWPVLAFPVAFVYNTRSAAQAFQIKNLPKHSLGRNFLDPLTHQRDLSTIHGEEWKFWRSKFNPGFSPRNITALVPELIKEIEVFVEVLRQLAGKDGSWGPVFQLEKKTVNLTFDVIIWAILNKRLHEQTNPTNSPLKRALADQARIMAIGRHAGQVFTWKRMPWHTRAAARNNRIMHDFFMPEVQRILHSQGETSQQDKKTALGLALQPTTYPELDTEKTTSSLSPDTETLESIMSHLKILIFAGYETTAAAVCWMFKLLQDHPDSMAKLRSEHDAIFGPDPDDAAGILTQSPQLLNSLHYTTAVIKETLRLYPLAGSLREGEAGFCMTAPGSSTEYPTDGFIVWQGSAGIQRDPALWPRADEFVPERWLVMDTEDPLYPVKEAWRPFSWAPRVCIGMELAISDIKLVASLVARRFDIEEAWDEWDAQRGPNCSKDTVDGQRLYAVGEGTVHPKDKMPVHGRLR</sequence>
<keyword evidence="10" id="KW-1185">Reference proteome</keyword>
<dbReference type="InterPro" id="IPR001128">
    <property type="entry name" value="Cyt_P450"/>
</dbReference>
<feature type="binding site" description="axial binding residue" evidence="8">
    <location>
        <position position="487"/>
    </location>
    <ligand>
        <name>heme</name>
        <dbReference type="ChEBI" id="CHEBI:30413"/>
    </ligand>
    <ligandPart>
        <name>Fe</name>
        <dbReference type="ChEBI" id="CHEBI:18248"/>
    </ligandPart>
</feature>
<evidence type="ECO:0000256" key="2">
    <source>
        <dbReference type="ARBA" id="ARBA00005179"/>
    </source>
</evidence>